<name>A0A5J5B093_9ASTE</name>
<proteinExistence type="predicted"/>
<organism evidence="1 2">
    <name type="scientific">Nyssa sinensis</name>
    <dbReference type="NCBI Taxonomy" id="561372"/>
    <lineage>
        <taxon>Eukaryota</taxon>
        <taxon>Viridiplantae</taxon>
        <taxon>Streptophyta</taxon>
        <taxon>Embryophyta</taxon>
        <taxon>Tracheophyta</taxon>
        <taxon>Spermatophyta</taxon>
        <taxon>Magnoliopsida</taxon>
        <taxon>eudicotyledons</taxon>
        <taxon>Gunneridae</taxon>
        <taxon>Pentapetalae</taxon>
        <taxon>asterids</taxon>
        <taxon>Cornales</taxon>
        <taxon>Nyssaceae</taxon>
        <taxon>Nyssa</taxon>
    </lineage>
</organism>
<evidence type="ECO:0008006" key="3">
    <source>
        <dbReference type="Google" id="ProtNLM"/>
    </source>
</evidence>
<dbReference type="InterPro" id="IPR050519">
    <property type="entry name" value="Glycosyltransf_28_UgtP"/>
</dbReference>
<evidence type="ECO:0000313" key="2">
    <source>
        <dbReference type="Proteomes" id="UP000325577"/>
    </source>
</evidence>
<dbReference type="Proteomes" id="UP000325577">
    <property type="component" value="Linkage Group LG17"/>
</dbReference>
<dbReference type="AlphaFoldDB" id="A0A5J5B093"/>
<evidence type="ECO:0000313" key="1">
    <source>
        <dbReference type="EMBL" id="KAA8535177.1"/>
    </source>
</evidence>
<dbReference type="PANTHER" id="PTHR43025:SF1">
    <property type="entry name" value="MONOGALACTOSYLDIACYLGLYCEROL SYNTHASE 2, CHLOROPLASTIC"/>
    <property type="match status" value="1"/>
</dbReference>
<dbReference type="EMBL" id="CM018040">
    <property type="protein sequence ID" value="KAA8535177.1"/>
    <property type="molecule type" value="Genomic_DNA"/>
</dbReference>
<gene>
    <name evidence="1" type="ORF">F0562_030180</name>
</gene>
<accession>A0A5J5B093</accession>
<protein>
    <recommendedName>
        <fullName evidence="3">Diacylglycerol glucosyltransferase N-terminal domain-containing protein</fullName>
    </recommendedName>
</protein>
<dbReference type="OrthoDB" id="1663468at2759"/>
<reference evidence="1 2" key="1">
    <citation type="submission" date="2019-09" db="EMBL/GenBank/DDBJ databases">
        <title>A chromosome-level genome assembly of the Chinese tupelo Nyssa sinensis.</title>
        <authorList>
            <person name="Yang X."/>
            <person name="Kang M."/>
            <person name="Yang Y."/>
            <person name="Xiong H."/>
            <person name="Wang M."/>
            <person name="Zhang Z."/>
            <person name="Wang Z."/>
            <person name="Wu H."/>
            <person name="Ma T."/>
            <person name="Liu J."/>
            <person name="Xi Z."/>
        </authorList>
    </citation>
    <scope>NUCLEOTIDE SEQUENCE [LARGE SCALE GENOMIC DNA]</scope>
    <source>
        <strain evidence="1">J267</strain>
        <tissue evidence="1">Leaf</tissue>
    </source>
</reference>
<dbReference type="PANTHER" id="PTHR43025">
    <property type="entry name" value="MONOGALACTOSYLDIACYLGLYCEROL SYNTHASE"/>
    <property type="match status" value="1"/>
</dbReference>
<keyword evidence="2" id="KW-1185">Reference proteome</keyword>
<sequence>MVTTGASRKKSIDTVFQRVGVYGFGGSRQKRCKYDIQKEDGTMEMAQIGAERTKNVLIMMSDTGGGHRASAEAIRDAFKLEFGDEYQ</sequence>